<accession>A0A8S5LXH0</accession>
<sequence>MFALNSSFGLDLSSAYVGTRITFYGEPALPAAPATLELNDEDYEQLDSIESEENWF</sequence>
<evidence type="ECO:0000313" key="1">
    <source>
        <dbReference type="EMBL" id="DAD74733.1"/>
    </source>
</evidence>
<dbReference type="EMBL" id="BK014764">
    <property type="protein sequence ID" value="DAD74733.1"/>
    <property type="molecule type" value="Genomic_DNA"/>
</dbReference>
<proteinExistence type="predicted"/>
<name>A0A8S5LXH0_9CAUD</name>
<protein>
    <submittedName>
        <fullName evidence="1">Uncharacterized protein</fullName>
    </submittedName>
</protein>
<reference evidence="1" key="1">
    <citation type="journal article" date="2021" name="Proc. Natl. Acad. Sci. U.S.A.">
        <title>A Catalog of Tens of Thousands of Viruses from Human Metagenomes Reveals Hidden Associations with Chronic Diseases.</title>
        <authorList>
            <person name="Tisza M.J."/>
            <person name="Buck C.B."/>
        </authorList>
    </citation>
    <scope>NUCLEOTIDE SEQUENCE</scope>
    <source>
        <strain evidence="1">CtRQZ5</strain>
    </source>
</reference>
<organism evidence="1">
    <name type="scientific">CrAss-like virus sp. ctRQZ5</name>
    <dbReference type="NCBI Taxonomy" id="2826824"/>
    <lineage>
        <taxon>Viruses</taxon>
        <taxon>Duplodnaviria</taxon>
        <taxon>Heunggongvirae</taxon>
        <taxon>Uroviricota</taxon>
        <taxon>Caudoviricetes</taxon>
        <taxon>Crassvirales</taxon>
    </lineage>
</organism>